<organism evidence="1 2">
    <name type="scientific">Rubroshorea leprosula</name>
    <dbReference type="NCBI Taxonomy" id="152421"/>
    <lineage>
        <taxon>Eukaryota</taxon>
        <taxon>Viridiplantae</taxon>
        <taxon>Streptophyta</taxon>
        <taxon>Embryophyta</taxon>
        <taxon>Tracheophyta</taxon>
        <taxon>Spermatophyta</taxon>
        <taxon>Magnoliopsida</taxon>
        <taxon>eudicotyledons</taxon>
        <taxon>Gunneridae</taxon>
        <taxon>Pentapetalae</taxon>
        <taxon>rosids</taxon>
        <taxon>malvids</taxon>
        <taxon>Malvales</taxon>
        <taxon>Dipterocarpaceae</taxon>
        <taxon>Rubroshorea</taxon>
    </lineage>
</organism>
<evidence type="ECO:0000313" key="2">
    <source>
        <dbReference type="Proteomes" id="UP001054252"/>
    </source>
</evidence>
<gene>
    <name evidence="1" type="ORF">SLEP1_g46527</name>
</gene>
<keyword evidence="2" id="KW-1185">Reference proteome</keyword>
<name>A0AAV5LN92_9ROSI</name>
<dbReference type="AlphaFoldDB" id="A0AAV5LN92"/>
<protein>
    <submittedName>
        <fullName evidence="1">Uncharacterized protein</fullName>
    </submittedName>
</protein>
<evidence type="ECO:0000313" key="1">
    <source>
        <dbReference type="EMBL" id="GKV38638.1"/>
    </source>
</evidence>
<dbReference type="EMBL" id="BPVZ01000129">
    <property type="protein sequence ID" value="GKV38638.1"/>
    <property type="molecule type" value="Genomic_DNA"/>
</dbReference>
<proteinExistence type="predicted"/>
<accession>A0AAV5LN92</accession>
<comment type="caution">
    <text evidence="1">The sequence shown here is derived from an EMBL/GenBank/DDBJ whole genome shotgun (WGS) entry which is preliminary data.</text>
</comment>
<dbReference type="Proteomes" id="UP001054252">
    <property type="component" value="Unassembled WGS sequence"/>
</dbReference>
<sequence length="53" mass="6205">MTSGRWANPLLCERFKAILANFEMDNDYWNPHYLDTCLKLIIALFLESVLNCP</sequence>
<reference evidence="1 2" key="1">
    <citation type="journal article" date="2021" name="Commun. Biol.">
        <title>The genome of Shorea leprosula (Dipterocarpaceae) highlights the ecological relevance of drought in aseasonal tropical rainforests.</title>
        <authorList>
            <person name="Ng K.K.S."/>
            <person name="Kobayashi M.J."/>
            <person name="Fawcett J.A."/>
            <person name="Hatakeyama M."/>
            <person name="Paape T."/>
            <person name="Ng C.H."/>
            <person name="Ang C.C."/>
            <person name="Tnah L.H."/>
            <person name="Lee C.T."/>
            <person name="Nishiyama T."/>
            <person name="Sese J."/>
            <person name="O'Brien M.J."/>
            <person name="Copetti D."/>
            <person name="Mohd Noor M.I."/>
            <person name="Ong R.C."/>
            <person name="Putra M."/>
            <person name="Sireger I.Z."/>
            <person name="Indrioko S."/>
            <person name="Kosugi Y."/>
            <person name="Izuno A."/>
            <person name="Isagi Y."/>
            <person name="Lee S.L."/>
            <person name="Shimizu K.K."/>
        </authorList>
    </citation>
    <scope>NUCLEOTIDE SEQUENCE [LARGE SCALE GENOMIC DNA]</scope>
    <source>
        <strain evidence="1">214</strain>
    </source>
</reference>